<feature type="transmembrane region" description="Helical" evidence="1">
    <location>
        <begin position="17"/>
        <end position="35"/>
    </location>
</feature>
<sequence>MSTIRKWLPVPVKKRTVFLHFCCWSIFVIYELAFLHFTQFKFTSRSIFTFLVYYSVNICLFYAQLGFLDFAFHKRKNNFKCLLLFLFIFLLYLLIKASLDLLFASKLTSLAAMLSVIKTYLFVNIFRGVYFSVFAAFYWVAGNIAGYRKKAELSEKNELIVLKDKAELEKRLSETRNAYLQQQLNPHLLFNSLSFIHSSVYAHSEDAARCVLLLSDIMRFSMDSTGSDDKVLVTDELKQLANLIALNRYRFGPELRLKTSFETEREDLRIIPLVMLTLTENLFKHGFVTDPAYPALLEIQANCDGVLNYRSRNRKKIKSRTAQRRGLGLQNTRIRLDHSYPGSYQLDINEDEDNFELTLTLQL</sequence>
<gene>
    <name evidence="3" type="ORF">ACFQZI_19955</name>
</gene>
<proteinExistence type="predicted"/>
<evidence type="ECO:0000313" key="4">
    <source>
        <dbReference type="Proteomes" id="UP001597073"/>
    </source>
</evidence>
<keyword evidence="4" id="KW-1185">Reference proteome</keyword>
<keyword evidence="1" id="KW-0472">Membrane</keyword>
<protein>
    <submittedName>
        <fullName evidence="3">Sensor histidine kinase</fullName>
        <ecNumber evidence="3">2.7.13.3</ecNumber>
    </submittedName>
</protein>
<evidence type="ECO:0000259" key="2">
    <source>
        <dbReference type="Pfam" id="PF06580"/>
    </source>
</evidence>
<dbReference type="PANTHER" id="PTHR34220:SF7">
    <property type="entry name" value="SENSOR HISTIDINE KINASE YPDA"/>
    <property type="match status" value="1"/>
</dbReference>
<dbReference type="EC" id="2.7.13.3" evidence="3"/>
<feature type="domain" description="Signal transduction histidine kinase internal region" evidence="2">
    <location>
        <begin position="178"/>
        <end position="254"/>
    </location>
</feature>
<dbReference type="GO" id="GO:0004673">
    <property type="term" value="F:protein histidine kinase activity"/>
    <property type="evidence" value="ECO:0007669"/>
    <property type="project" value="UniProtKB-EC"/>
</dbReference>
<reference evidence="4" key="1">
    <citation type="journal article" date="2019" name="Int. J. Syst. Evol. Microbiol.">
        <title>The Global Catalogue of Microorganisms (GCM) 10K type strain sequencing project: providing services to taxonomists for standard genome sequencing and annotation.</title>
        <authorList>
            <consortium name="The Broad Institute Genomics Platform"/>
            <consortium name="The Broad Institute Genome Sequencing Center for Infectious Disease"/>
            <person name="Wu L."/>
            <person name="Ma J."/>
        </authorList>
    </citation>
    <scope>NUCLEOTIDE SEQUENCE [LARGE SCALE GENOMIC DNA]</scope>
    <source>
        <strain evidence="4">CCUG 60742</strain>
    </source>
</reference>
<comment type="caution">
    <text evidence="3">The sequence shown here is derived from an EMBL/GenBank/DDBJ whole genome shotgun (WGS) entry which is preliminary data.</text>
</comment>
<accession>A0ABW2ZLW1</accession>
<feature type="transmembrane region" description="Helical" evidence="1">
    <location>
        <begin position="129"/>
        <end position="147"/>
    </location>
</feature>
<feature type="transmembrane region" description="Helical" evidence="1">
    <location>
        <begin position="47"/>
        <end position="65"/>
    </location>
</feature>
<dbReference type="Proteomes" id="UP001597073">
    <property type="component" value="Unassembled WGS sequence"/>
</dbReference>
<keyword evidence="3" id="KW-0418">Kinase</keyword>
<keyword evidence="1" id="KW-0812">Transmembrane</keyword>
<dbReference type="Pfam" id="PF06580">
    <property type="entry name" value="His_kinase"/>
    <property type="match status" value="1"/>
</dbReference>
<keyword evidence="1" id="KW-1133">Transmembrane helix</keyword>
<evidence type="ECO:0000313" key="3">
    <source>
        <dbReference type="EMBL" id="MFD0767139.1"/>
    </source>
</evidence>
<feature type="transmembrane region" description="Helical" evidence="1">
    <location>
        <begin position="77"/>
        <end position="95"/>
    </location>
</feature>
<dbReference type="InterPro" id="IPR050640">
    <property type="entry name" value="Bact_2-comp_sensor_kinase"/>
</dbReference>
<organism evidence="3 4">
    <name type="scientific">Mucilaginibacter lutimaris</name>
    <dbReference type="NCBI Taxonomy" id="931629"/>
    <lineage>
        <taxon>Bacteria</taxon>
        <taxon>Pseudomonadati</taxon>
        <taxon>Bacteroidota</taxon>
        <taxon>Sphingobacteriia</taxon>
        <taxon>Sphingobacteriales</taxon>
        <taxon>Sphingobacteriaceae</taxon>
        <taxon>Mucilaginibacter</taxon>
    </lineage>
</organism>
<keyword evidence="3" id="KW-0808">Transferase</keyword>
<name>A0ABW2ZLW1_9SPHI</name>
<dbReference type="EMBL" id="JBHTIA010000024">
    <property type="protein sequence ID" value="MFD0767139.1"/>
    <property type="molecule type" value="Genomic_DNA"/>
</dbReference>
<evidence type="ECO:0000256" key="1">
    <source>
        <dbReference type="SAM" id="Phobius"/>
    </source>
</evidence>
<dbReference type="PANTHER" id="PTHR34220">
    <property type="entry name" value="SENSOR HISTIDINE KINASE YPDA"/>
    <property type="match status" value="1"/>
</dbReference>
<dbReference type="InterPro" id="IPR010559">
    <property type="entry name" value="Sig_transdc_His_kin_internal"/>
</dbReference>
<dbReference type="RefSeq" id="WP_377145657.1">
    <property type="nucleotide sequence ID" value="NZ_JBHTIA010000024.1"/>
</dbReference>